<evidence type="ECO:0008006" key="3">
    <source>
        <dbReference type="Google" id="ProtNLM"/>
    </source>
</evidence>
<dbReference type="AlphaFoldDB" id="A0A6B2H802"/>
<accession>A0A6B2H802</accession>
<dbReference type="EMBL" id="JAAEAA010000014">
    <property type="protein sequence ID" value="NDK56657.1"/>
    <property type="molecule type" value="Genomic_DNA"/>
</dbReference>
<gene>
    <name evidence="1" type="ORF">GWO68_12075</name>
</gene>
<evidence type="ECO:0000313" key="1">
    <source>
        <dbReference type="EMBL" id="NDK56657.1"/>
    </source>
</evidence>
<name>A0A6B2H802_9BACT</name>
<organism evidence="1 2">
    <name type="scientific">Pontibacter fetidus</name>
    <dbReference type="NCBI Taxonomy" id="2700082"/>
    <lineage>
        <taxon>Bacteria</taxon>
        <taxon>Pseudomonadati</taxon>
        <taxon>Bacteroidota</taxon>
        <taxon>Cytophagia</taxon>
        <taxon>Cytophagales</taxon>
        <taxon>Hymenobacteraceae</taxon>
        <taxon>Pontibacter</taxon>
    </lineage>
</organism>
<dbReference type="PROSITE" id="PS51257">
    <property type="entry name" value="PROKAR_LIPOPROTEIN"/>
    <property type="match status" value="1"/>
</dbReference>
<dbReference type="Proteomes" id="UP000478546">
    <property type="component" value="Unassembled WGS sequence"/>
</dbReference>
<dbReference type="RefSeq" id="WP_162346710.1">
    <property type="nucleotide sequence ID" value="NZ_JAAEAA010000014.1"/>
</dbReference>
<keyword evidence="2" id="KW-1185">Reference proteome</keyword>
<reference evidence="1 2" key="1">
    <citation type="submission" date="2020-01" db="EMBL/GenBank/DDBJ databases">
        <authorList>
            <person name="Kim M.K."/>
        </authorList>
    </citation>
    <scope>NUCLEOTIDE SEQUENCE [LARGE SCALE GENOMIC DNA]</scope>
    <source>
        <strain evidence="1 2">BT213</strain>
    </source>
</reference>
<proteinExistence type="predicted"/>
<evidence type="ECO:0000313" key="2">
    <source>
        <dbReference type="Proteomes" id="UP000478546"/>
    </source>
</evidence>
<comment type="caution">
    <text evidence="1">The sequence shown here is derived from an EMBL/GenBank/DDBJ whole genome shotgun (WGS) entry which is preliminary data.</text>
</comment>
<protein>
    <recommendedName>
        <fullName evidence="3">NlpE C-terminal OB domain-containing protein</fullName>
    </recommendedName>
</protein>
<sequence length="108" mass="12285">MRLKYTLLACCLITFSACDKEDDVPTEILEGMLVWTGDYRADGCGFILTTENEIYKPINESAVDDIYKANSQTEVKVKVKVINYNKSVQPCRSAEPYNEIKILEIQPK</sequence>